<evidence type="ECO:0000313" key="2">
    <source>
        <dbReference type="EMBL" id="MEB3075481.1"/>
    </source>
</evidence>
<dbReference type="InterPro" id="IPR033985">
    <property type="entry name" value="SusD-like_N"/>
</dbReference>
<feature type="domain" description="SusD-like N-terminal" evidence="1">
    <location>
        <begin position="21"/>
        <end position="227"/>
    </location>
</feature>
<accession>A0ABU5Z936</accession>
<dbReference type="InterPro" id="IPR011990">
    <property type="entry name" value="TPR-like_helical_dom_sf"/>
</dbReference>
<gene>
    <name evidence="2" type="ORF">VJJ08_09245</name>
</gene>
<reference evidence="2 3" key="1">
    <citation type="submission" date="2023-12" db="EMBL/GenBank/DDBJ databases">
        <title>Genomic sequences of Capnocytophaga and Parvimonas strains.</title>
        <authorList>
            <person name="Watt R.M."/>
            <person name="Wang M."/>
            <person name="Yang T."/>
            <person name="Tong W.M."/>
        </authorList>
    </citation>
    <scope>NUCLEOTIDE SEQUENCE [LARGE SCALE GENOMIC DNA]</scope>
    <source>
        <strain evidence="2 3">CCUG 13096</strain>
    </source>
</reference>
<dbReference type="Gene3D" id="1.25.40.390">
    <property type="match status" value="1"/>
</dbReference>
<protein>
    <submittedName>
        <fullName evidence="2">RagB/SusD family nutrient uptake outer membrane protein</fullName>
    </submittedName>
</protein>
<evidence type="ECO:0000313" key="3">
    <source>
        <dbReference type="Proteomes" id="UP001311730"/>
    </source>
</evidence>
<dbReference type="EMBL" id="JAYKBW010000010">
    <property type="protein sequence ID" value="MEB3075481.1"/>
    <property type="molecule type" value="Genomic_DNA"/>
</dbReference>
<comment type="caution">
    <text evidence="2">The sequence shown here is derived from an EMBL/GenBank/DDBJ whole genome shotgun (WGS) entry which is preliminary data.</text>
</comment>
<name>A0ABU5Z936_9FLAO</name>
<dbReference type="Proteomes" id="UP001311730">
    <property type="component" value="Unassembled WGS sequence"/>
</dbReference>
<proteinExistence type="predicted"/>
<sequence>MKRNHIPLLTLLLLCLVGCNKFLDKNPDSRVELDSTDKIQKLLVSAYPNRTTAVVTEFSSDNIDDIGANNRRTLPFVSELAYWEQNFHEYGARDGLRNLWSDNYSMIYHANIALEAIDRLGGNTPALRAARGEALVIRAYAHFVLVNLFGKHYNTQSSATDLGVPYIDEPINEFQAQRPRNTVAQVYQYIERDLTQGLPLINDSYYKVPKLHFNRRAAQAFAARFFLYYQKWDKAEEMATAVLGETPTTLRNWSAFQALSSEDAHAKEYTRDDVEANLMLATVHTNATGYIDGSSVARFTHGAALSLRETFRDEHNLWQNNYNDKAFERYRTEISKYTYTKYPTYVNNRSQIVLFSTDETLLARAEARILQGKYAAAVADLGYFTKGYLASGREFTQAEITTAYQRMAYASYDTTTLLSYATQKKRLYPDFAINSTQENLLHFLLQCRRLLTLGEGLRWYDIRRYGIEIYRHQLDNEGTAYIKGVLSKDDKRRTLPLPVDVVAAGMQQNDR</sequence>
<evidence type="ECO:0000259" key="1">
    <source>
        <dbReference type="Pfam" id="PF14322"/>
    </source>
</evidence>
<organism evidence="2 3">
    <name type="scientific">Capnocytophaga gingivalis</name>
    <dbReference type="NCBI Taxonomy" id="1017"/>
    <lineage>
        <taxon>Bacteria</taxon>
        <taxon>Pseudomonadati</taxon>
        <taxon>Bacteroidota</taxon>
        <taxon>Flavobacteriia</taxon>
        <taxon>Flavobacteriales</taxon>
        <taxon>Flavobacteriaceae</taxon>
        <taxon>Capnocytophaga</taxon>
    </lineage>
</organism>
<dbReference type="RefSeq" id="WP_323983662.1">
    <property type="nucleotide sequence ID" value="NZ_JAYKBW010000010.1"/>
</dbReference>
<dbReference type="SUPFAM" id="SSF48452">
    <property type="entry name" value="TPR-like"/>
    <property type="match status" value="1"/>
</dbReference>
<keyword evidence="3" id="KW-1185">Reference proteome</keyword>
<dbReference type="Pfam" id="PF14322">
    <property type="entry name" value="SusD-like_3"/>
    <property type="match status" value="1"/>
</dbReference>